<evidence type="ECO:0000313" key="1">
    <source>
        <dbReference type="EMBL" id="TXD43489.1"/>
    </source>
</evidence>
<accession>A0A5C6XF99</accession>
<organism evidence="1 2">
    <name type="scientific">Lujinxingia vulgaris</name>
    <dbReference type="NCBI Taxonomy" id="2600176"/>
    <lineage>
        <taxon>Bacteria</taxon>
        <taxon>Deltaproteobacteria</taxon>
        <taxon>Bradymonadales</taxon>
        <taxon>Lujinxingiaceae</taxon>
        <taxon>Lujinxingia</taxon>
    </lineage>
</organism>
<name>A0A5C6XF99_9DELT</name>
<comment type="caution">
    <text evidence="1">The sequence shown here is derived from an EMBL/GenBank/DDBJ whole genome shotgun (WGS) entry which is preliminary data.</text>
</comment>
<sequence>MSQQNLWKDKKGGRPRRGQLVLGELPAGLRLSVPEAQALHKALEDRLGAVVLVLTDNRRRMVSARRIGTRIELRAHHMFVGCEAEVIDALARLALRAEGLDEARATIRDYIARHRDTIRFEVDEDQLQARGQIHDLQAMLDRWRARFPVEELADIVITWGRYGRGRRSIRFGSFDFDRRLIRIHPVLDQDWVPDYFVEFVVYHELLHALFPPRQTATRRVVHTPRFREMEARFPRYAEAMAWEQHNLPRLLDR</sequence>
<evidence type="ECO:0000313" key="2">
    <source>
        <dbReference type="Proteomes" id="UP000321046"/>
    </source>
</evidence>
<dbReference type="RefSeq" id="WP_146972303.1">
    <property type="nucleotide sequence ID" value="NZ_VOSL01000009.1"/>
</dbReference>
<dbReference type="Proteomes" id="UP000321046">
    <property type="component" value="Unassembled WGS sequence"/>
</dbReference>
<gene>
    <name evidence="1" type="ORF">FRC96_01625</name>
</gene>
<dbReference type="EMBL" id="VOSL01000009">
    <property type="protein sequence ID" value="TXD43489.1"/>
    <property type="molecule type" value="Genomic_DNA"/>
</dbReference>
<proteinExistence type="predicted"/>
<dbReference type="AlphaFoldDB" id="A0A5C6XF99"/>
<reference evidence="1 2" key="1">
    <citation type="submission" date="2019-08" db="EMBL/GenBank/DDBJ databases">
        <title>Bradymonadales sp. TMQ2.</title>
        <authorList>
            <person name="Liang Q."/>
        </authorList>
    </citation>
    <scope>NUCLEOTIDE SEQUENCE [LARGE SCALE GENOMIC DNA]</scope>
    <source>
        <strain evidence="1 2">TMQ2</strain>
    </source>
</reference>
<protein>
    <submittedName>
        <fullName evidence="1">M48 family metallopeptidase</fullName>
    </submittedName>
</protein>
<dbReference type="OrthoDB" id="9796628at2"/>